<gene>
    <name evidence="1" type="ORF">ACFOX3_12160</name>
</gene>
<sequence length="236" mass="26249">MTTFTVLDDKKHQQLRLDLSKAALAMKNQPLVPVVVSEFLKLVVHFPIVIVKQADTGHFGCSVLMGLGRGENLFLNDAQWQGLYWPANIRRQPFHVGQEDDNWLVCFNADHQALGTEKGELLFNQGRDSQCLGQAKSALAELVNGEALTRGFLQRLEALALLSPLQLEIADAENKPYKLSGLYGIDERKLNQLASEQLMALQRAGDLSLIYTLLASHGQIYALVQRKQQLQSAEVA</sequence>
<dbReference type="RefSeq" id="WP_290265197.1">
    <property type="nucleotide sequence ID" value="NZ_JAUFQG010000006.1"/>
</dbReference>
<accession>A0ABV8V593</accession>
<dbReference type="Proteomes" id="UP001595840">
    <property type="component" value="Unassembled WGS sequence"/>
</dbReference>
<organism evidence="1 2">
    <name type="scientific">Simiduia curdlanivorans</name>
    <dbReference type="NCBI Taxonomy" id="1492769"/>
    <lineage>
        <taxon>Bacteria</taxon>
        <taxon>Pseudomonadati</taxon>
        <taxon>Pseudomonadota</taxon>
        <taxon>Gammaproteobacteria</taxon>
        <taxon>Cellvibrionales</taxon>
        <taxon>Cellvibrionaceae</taxon>
        <taxon>Simiduia</taxon>
    </lineage>
</organism>
<keyword evidence="2" id="KW-1185">Reference proteome</keyword>
<name>A0ABV8V593_9GAMM</name>
<proteinExistence type="predicted"/>
<protein>
    <submittedName>
        <fullName evidence="1">SapC family protein</fullName>
    </submittedName>
</protein>
<dbReference type="EMBL" id="JBHSCX010000015">
    <property type="protein sequence ID" value="MFC4363061.1"/>
    <property type="molecule type" value="Genomic_DNA"/>
</dbReference>
<dbReference type="Pfam" id="PF07277">
    <property type="entry name" value="SapC"/>
    <property type="match status" value="1"/>
</dbReference>
<comment type="caution">
    <text evidence="1">The sequence shown here is derived from an EMBL/GenBank/DDBJ whole genome shotgun (WGS) entry which is preliminary data.</text>
</comment>
<evidence type="ECO:0000313" key="2">
    <source>
        <dbReference type="Proteomes" id="UP001595840"/>
    </source>
</evidence>
<dbReference type="InterPro" id="IPR010836">
    <property type="entry name" value="SapC"/>
</dbReference>
<evidence type="ECO:0000313" key="1">
    <source>
        <dbReference type="EMBL" id="MFC4363061.1"/>
    </source>
</evidence>
<reference evidence="2" key="1">
    <citation type="journal article" date="2019" name="Int. J. Syst. Evol. Microbiol.">
        <title>The Global Catalogue of Microorganisms (GCM) 10K type strain sequencing project: providing services to taxonomists for standard genome sequencing and annotation.</title>
        <authorList>
            <consortium name="The Broad Institute Genomics Platform"/>
            <consortium name="The Broad Institute Genome Sequencing Center for Infectious Disease"/>
            <person name="Wu L."/>
            <person name="Ma J."/>
        </authorList>
    </citation>
    <scope>NUCLEOTIDE SEQUENCE [LARGE SCALE GENOMIC DNA]</scope>
    <source>
        <strain evidence="2">CECT 8570</strain>
    </source>
</reference>